<evidence type="ECO:0000256" key="6">
    <source>
        <dbReference type="ARBA" id="ARBA00023136"/>
    </source>
</evidence>
<evidence type="ECO:0000256" key="1">
    <source>
        <dbReference type="ARBA" id="ARBA00004651"/>
    </source>
</evidence>
<protein>
    <submittedName>
        <fullName evidence="8">Glycosyltransferase family 4 protein</fullName>
    </submittedName>
</protein>
<keyword evidence="4 7" id="KW-0812">Transmembrane</keyword>
<gene>
    <name evidence="8" type="ORF">JI749_13440</name>
</gene>
<dbReference type="Pfam" id="PF00953">
    <property type="entry name" value="Glycos_transf_4"/>
    <property type="match status" value="1"/>
</dbReference>
<evidence type="ECO:0000313" key="9">
    <source>
        <dbReference type="Proteomes" id="UP000595460"/>
    </source>
</evidence>
<evidence type="ECO:0000256" key="4">
    <source>
        <dbReference type="ARBA" id="ARBA00022692"/>
    </source>
</evidence>
<organism evidence="8 9">
    <name type="scientific">Devosia oryziradicis</name>
    <dbReference type="NCBI Taxonomy" id="2801335"/>
    <lineage>
        <taxon>Bacteria</taxon>
        <taxon>Pseudomonadati</taxon>
        <taxon>Pseudomonadota</taxon>
        <taxon>Alphaproteobacteria</taxon>
        <taxon>Hyphomicrobiales</taxon>
        <taxon>Devosiaceae</taxon>
        <taxon>Devosia</taxon>
    </lineage>
</organism>
<keyword evidence="9" id="KW-1185">Reference proteome</keyword>
<feature type="transmembrane region" description="Helical" evidence="7">
    <location>
        <begin position="239"/>
        <end position="258"/>
    </location>
</feature>
<name>A0ABX7BZW3_9HYPH</name>
<feature type="transmembrane region" description="Helical" evidence="7">
    <location>
        <begin position="182"/>
        <end position="203"/>
    </location>
</feature>
<sequence length="342" mass="36157">MTSTTYLFLAVGAFAGGWLGTMAVRRFASRFGLVQSPNERSSHSRPTPQGGGLSIAVIAILAAAAIGAFEPSFLILAGLSTIVAAIGLADDVFELSPALRFPIQGIVLAALIGWALPLPDLLLPFGGTIGGWFLPPLVWLFALWWLNLFNFMDGIDGIAASQAVVMLVGALVLALTTDHTFLTAPLGTMALVTAAATGGFLVVNWSPARIFMGDAGSNALALLIFAICLGTVQKGLIGYPAWLILLSVFATDTTVALLRRTGRGERPWRAHRRHGYQQLARRFGHARVTVLYTAATALALLPLAIVAQHHPSIAWPLVGLTYLVLAILMFWAGSGDAAEHGP</sequence>
<feature type="transmembrane region" description="Helical" evidence="7">
    <location>
        <begin position="101"/>
        <end position="119"/>
    </location>
</feature>
<feature type="transmembrane region" description="Helical" evidence="7">
    <location>
        <begin position="313"/>
        <end position="332"/>
    </location>
</feature>
<reference evidence="8 9" key="1">
    <citation type="submission" date="2021-01" db="EMBL/GenBank/DDBJ databases">
        <title>Genome seq and assembly of Devosia sp. G19.</title>
        <authorList>
            <person name="Chhetri G."/>
        </authorList>
    </citation>
    <scope>NUCLEOTIDE SEQUENCE [LARGE SCALE GENOMIC DNA]</scope>
    <source>
        <strain evidence="8 9">G19</strain>
    </source>
</reference>
<evidence type="ECO:0000256" key="2">
    <source>
        <dbReference type="ARBA" id="ARBA00022475"/>
    </source>
</evidence>
<dbReference type="EMBL" id="CP068047">
    <property type="protein sequence ID" value="QQR35351.1"/>
    <property type="molecule type" value="Genomic_DNA"/>
</dbReference>
<feature type="transmembrane region" description="Helical" evidence="7">
    <location>
        <begin position="6"/>
        <end position="28"/>
    </location>
</feature>
<dbReference type="InterPro" id="IPR000715">
    <property type="entry name" value="Glycosyl_transferase_4"/>
</dbReference>
<evidence type="ECO:0000313" key="8">
    <source>
        <dbReference type="EMBL" id="QQR35351.1"/>
    </source>
</evidence>
<feature type="transmembrane region" description="Helical" evidence="7">
    <location>
        <begin position="49"/>
        <end position="66"/>
    </location>
</feature>
<keyword evidence="2" id="KW-1003">Cell membrane</keyword>
<dbReference type="Proteomes" id="UP000595460">
    <property type="component" value="Chromosome"/>
</dbReference>
<dbReference type="PANTHER" id="PTHR22926:SF3">
    <property type="entry name" value="UNDECAPRENYL-PHOSPHATE ALPHA-N-ACETYLGLUCOSAMINYL 1-PHOSPHATE TRANSFERASE"/>
    <property type="match status" value="1"/>
</dbReference>
<feature type="transmembrane region" description="Helical" evidence="7">
    <location>
        <begin position="288"/>
        <end position="307"/>
    </location>
</feature>
<evidence type="ECO:0000256" key="7">
    <source>
        <dbReference type="SAM" id="Phobius"/>
    </source>
</evidence>
<dbReference type="PANTHER" id="PTHR22926">
    <property type="entry name" value="PHOSPHO-N-ACETYLMURAMOYL-PENTAPEPTIDE-TRANSFERASE"/>
    <property type="match status" value="1"/>
</dbReference>
<dbReference type="CDD" id="cd06854">
    <property type="entry name" value="GT_WbpL_WbcO_like"/>
    <property type="match status" value="1"/>
</dbReference>
<keyword evidence="3" id="KW-0808">Transferase</keyword>
<feature type="transmembrane region" description="Helical" evidence="7">
    <location>
        <begin position="215"/>
        <end position="233"/>
    </location>
</feature>
<evidence type="ECO:0000256" key="3">
    <source>
        <dbReference type="ARBA" id="ARBA00022679"/>
    </source>
</evidence>
<accession>A0ABX7BZW3</accession>
<feature type="transmembrane region" description="Helical" evidence="7">
    <location>
        <begin position="125"/>
        <end position="146"/>
    </location>
</feature>
<comment type="subcellular location">
    <subcellularLocation>
        <location evidence="1">Cell membrane</location>
        <topology evidence="1">Multi-pass membrane protein</topology>
    </subcellularLocation>
</comment>
<keyword evidence="6 7" id="KW-0472">Membrane</keyword>
<dbReference type="RefSeq" id="WP_201654801.1">
    <property type="nucleotide sequence ID" value="NZ_CP068047.1"/>
</dbReference>
<evidence type="ECO:0000256" key="5">
    <source>
        <dbReference type="ARBA" id="ARBA00022989"/>
    </source>
</evidence>
<feature type="transmembrane region" description="Helical" evidence="7">
    <location>
        <begin position="158"/>
        <end position="176"/>
    </location>
</feature>
<keyword evidence="5 7" id="KW-1133">Transmembrane helix</keyword>
<proteinExistence type="predicted"/>